<dbReference type="EMBL" id="MU857603">
    <property type="protein sequence ID" value="KAK4251809.1"/>
    <property type="molecule type" value="Genomic_DNA"/>
</dbReference>
<proteinExistence type="predicted"/>
<organism evidence="2 3">
    <name type="scientific">Corynascus novoguineensis</name>
    <dbReference type="NCBI Taxonomy" id="1126955"/>
    <lineage>
        <taxon>Eukaryota</taxon>
        <taxon>Fungi</taxon>
        <taxon>Dikarya</taxon>
        <taxon>Ascomycota</taxon>
        <taxon>Pezizomycotina</taxon>
        <taxon>Sordariomycetes</taxon>
        <taxon>Sordariomycetidae</taxon>
        <taxon>Sordariales</taxon>
        <taxon>Chaetomiaceae</taxon>
        <taxon>Corynascus</taxon>
    </lineage>
</organism>
<reference evidence="2" key="2">
    <citation type="submission" date="2023-05" db="EMBL/GenBank/DDBJ databases">
        <authorList>
            <consortium name="Lawrence Berkeley National Laboratory"/>
            <person name="Steindorff A."/>
            <person name="Hensen N."/>
            <person name="Bonometti L."/>
            <person name="Westerberg I."/>
            <person name="Brannstrom I.O."/>
            <person name="Guillou S."/>
            <person name="Cros-Aarteil S."/>
            <person name="Calhoun S."/>
            <person name="Haridas S."/>
            <person name="Kuo A."/>
            <person name="Mondo S."/>
            <person name="Pangilinan J."/>
            <person name="Riley R."/>
            <person name="Labutti K."/>
            <person name="Andreopoulos B."/>
            <person name="Lipzen A."/>
            <person name="Chen C."/>
            <person name="Yanf M."/>
            <person name="Daum C."/>
            <person name="Ng V."/>
            <person name="Clum A."/>
            <person name="Ohm R."/>
            <person name="Martin F."/>
            <person name="Silar P."/>
            <person name="Natvig D."/>
            <person name="Lalanne C."/>
            <person name="Gautier V."/>
            <person name="Ament-Velasquez S.L."/>
            <person name="Kruys A."/>
            <person name="Hutchinson M.I."/>
            <person name="Powell A.J."/>
            <person name="Barry K."/>
            <person name="Miller A.N."/>
            <person name="Grigoriev I.V."/>
            <person name="Debuchy R."/>
            <person name="Gladieux P."/>
            <person name="Thoren M.H."/>
            <person name="Johannesson H."/>
        </authorList>
    </citation>
    <scope>NUCLEOTIDE SEQUENCE</scope>
    <source>
        <strain evidence="2">CBS 359.72</strain>
    </source>
</reference>
<evidence type="ECO:0000313" key="2">
    <source>
        <dbReference type="EMBL" id="KAK4251809.1"/>
    </source>
</evidence>
<feature type="transmembrane region" description="Helical" evidence="1">
    <location>
        <begin position="20"/>
        <end position="51"/>
    </location>
</feature>
<keyword evidence="1" id="KW-0472">Membrane</keyword>
<feature type="transmembrane region" description="Helical" evidence="1">
    <location>
        <begin position="160"/>
        <end position="180"/>
    </location>
</feature>
<dbReference type="Proteomes" id="UP001303647">
    <property type="component" value="Unassembled WGS sequence"/>
</dbReference>
<name>A0AAN7HV05_9PEZI</name>
<gene>
    <name evidence="2" type="ORF">C7999DRAFT_27488</name>
</gene>
<keyword evidence="1" id="KW-1133">Transmembrane helix</keyword>
<keyword evidence="3" id="KW-1185">Reference proteome</keyword>
<dbReference type="AlphaFoldDB" id="A0AAN7HV05"/>
<feature type="transmembrane region" description="Helical" evidence="1">
    <location>
        <begin position="71"/>
        <end position="89"/>
    </location>
</feature>
<feature type="transmembrane region" description="Helical" evidence="1">
    <location>
        <begin position="101"/>
        <end position="119"/>
    </location>
</feature>
<evidence type="ECO:0000313" key="3">
    <source>
        <dbReference type="Proteomes" id="UP001303647"/>
    </source>
</evidence>
<keyword evidence="1" id="KW-0812">Transmembrane</keyword>
<accession>A0AAN7HV05</accession>
<reference evidence="2" key="1">
    <citation type="journal article" date="2023" name="Mol. Phylogenet. Evol.">
        <title>Genome-scale phylogeny and comparative genomics of the fungal order Sordariales.</title>
        <authorList>
            <person name="Hensen N."/>
            <person name="Bonometti L."/>
            <person name="Westerberg I."/>
            <person name="Brannstrom I.O."/>
            <person name="Guillou S."/>
            <person name="Cros-Aarteil S."/>
            <person name="Calhoun S."/>
            <person name="Haridas S."/>
            <person name="Kuo A."/>
            <person name="Mondo S."/>
            <person name="Pangilinan J."/>
            <person name="Riley R."/>
            <person name="LaButti K."/>
            <person name="Andreopoulos B."/>
            <person name="Lipzen A."/>
            <person name="Chen C."/>
            <person name="Yan M."/>
            <person name="Daum C."/>
            <person name="Ng V."/>
            <person name="Clum A."/>
            <person name="Steindorff A."/>
            <person name="Ohm R.A."/>
            <person name="Martin F."/>
            <person name="Silar P."/>
            <person name="Natvig D.O."/>
            <person name="Lalanne C."/>
            <person name="Gautier V."/>
            <person name="Ament-Velasquez S.L."/>
            <person name="Kruys A."/>
            <person name="Hutchinson M.I."/>
            <person name="Powell A.J."/>
            <person name="Barry K."/>
            <person name="Miller A.N."/>
            <person name="Grigoriev I.V."/>
            <person name="Debuchy R."/>
            <person name="Gladieux P."/>
            <person name="Hiltunen Thoren M."/>
            <person name="Johannesson H."/>
        </authorList>
    </citation>
    <scope>NUCLEOTIDE SEQUENCE</scope>
    <source>
        <strain evidence="2">CBS 359.72</strain>
    </source>
</reference>
<protein>
    <submittedName>
        <fullName evidence="2">Uncharacterized protein</fullName>
    </submittedName>
</protein>
<evidence type="ECO:0000256" key="1">
    <source>
        <dbReference type="SAM" id="Phobius"/>
    </source>
</evidence>
<comment type="caution">
    <text evidence="2">The sequence shown here is derived from an EMBL/GenBank/DDBJ whole genome shotgun (WGS) entry which is preliminary data.</text>
</comment>
<sequence>MPRWHPLETTDSIVEVLWDVALAVFAVRLGLLYCALTFLILLSSSIFLSAFTGPSSVTPPHDQPQERQQEYLTSLFMLASSAAAARFVIRRCDVPRAPAFRLAIGVVAAIVAVLVRGVAELAVDEVCPKGEEGWKWTAMVGTFLWECLATVGGGKGGGWGLMRVGVLGGFALMPVAMIGWEKWCEKWVAVVLGKRKTGDTQRDVSEKVEVGKS</sequence>